<dbReference type="Proteomes" id="UP000019763">
    <property type="component" value="Unassembled WGS sequence"/>
</dbReference>
<sequence length="251" mass="27771">MTTVLDINAILKKTDKAIKHLLCEEPPSHREYLPTAYDCCLTQQILNSDATRSMLASVKTEMELEIKSDVSTRIKADVDLSLVEKRRFIMTDEGAKWLKRAAKDILDSNEKTSQLLLKVLKRARQGKSDGLMDEIPTGDVPSEDDVPTEDGSGAGDESGVEDGGVDRNASDDDGMGAAWGDGLTEECCDEEDAELMEVLKRYKVRNDEEDIESEGDARPTALGKTDDDDEELDDDAFDSNLGDEELDQLYQ</sequence>
<dbReference type="RefSeq" id="XP_011129735.1">
    <property type="nucleotide sequence ID" value="XM_011131433.1"/>
</dbReference>
<feature type="compositionally biased region" description="Acidic residues" evidence="1">
    <location>
        <begin position="226"/>
        <end position="251"/>
    </location>
</feature>
<evidence type="ECO:0000313" key="3">
    <source>
        <dbReference type="Proteomes" id="UP000019763"/>
    </source>
</evidence>
<feature type="region of interest" description="Disordered" evidence="1">
    <location>
        <begin position="128"/>
        <end position="191"/>
    </location>
</feature>
<proteinExistence type="predicted"/>
<dbReference type="AlphaFoldDB" id="A0A023B9H4"/>
<dbReference type="VEuPathDB" id="CryptoDB:GNI_050350"/>
<accession>A0A023B9H4</accession>
<name>A0A023B9H4_GRENI</name>
<protein>
    <submittedName>
        <fullName evidence="2">Uncharacterized protein</fullName>
    </submittedName>
</protein>
<feature type="region of interest" description="Disordered" evidence="1">
    <location>
        <begin position="203"/>
        <end position="251"/>
    </location>
</feature>
<dbReference type="GeneID" id="22911857"/>
<evidence type="ECO:0000256" key="1">
    <source>
        <dbReference type="SAM" id="MobiDB-lite"/>
    </source>
</evidence>
<comment type="caution">
    <text evidence="2">The sequence shown here is derived from an EMBL/GenBank/DDBJ whole genome shotgun (WGS) entry which is preliminary data.</text>
</comment>
<dbReference type="EMBL" id="AFNH02000386">
    <property type="protein sequence ID" value="EZG72876.1"/>
    <property type="molecule type" value="Genomic_DNA"/>
</dbReference>
<gene>
    <name evidence="2" type="ORF">GNI_050350</name>
</gene>
<reference evidence="2" key="1">
    <citation type="submission" date="2013-12" db="EMBL/GenBank/DDBJ databases">
        <authorList>
            <person name="Omoto C.K."/>
            <person name="Sibley D."/>
            <person name="Venepally P."/>
            <person name="Hadjithomas M."/>
            <person name="Karamycheva S."/>
            <person name="Brunk B."/>
            <person name="Roos D."/>
            <person name="Caler E."/>
            <person name="Lorenzi H."/>
        </authorList>
    </citation>
    <scope>NUCLEOTIDE SEQUENCE</scope>
</reference>
<organism evidence="2 3">
    <name type="scientific">Gregarina niphandrodes</name>
    <name type="common">Septate eugregarine</name>
    <dbReference type="NCBI Taxonomy" id="110365"/>
    <lineage>
        <taxon>Eukaryota</taxon>
        <taxon>Sar</taxon>
        <taxon>Alveolata</taxon>
        <taxon>Apicomplexa</taxon>
        <taxon>Conoidasida</taxon>
        <taxon>Gregarinasina</taxon>
        <taxon>Eugregarinorida</taxon>
        <taxon>Gregarinidae</taxon>
        <taxon>Gregarina</taxon>
    </lineage>
</organism>
<keyword evidence="3" id="KW-1185">Reference proteome</keyword>
<evidence type="ECO:0000313" key="2">
    <source>
        <dbReference type="EMBL" id="EZG72876.1"/>
    </source>
</evidence>